<accession>A0A6P4AMC6</accession>
<evidence type="ECO:0000313" key="4">
    <source>
        <dbReference type="Proteomes" id="UP001652623"/>
    </source>
</evidence>
<proteinExistence type="inferred from homology"/>
<dbReference type="PANTHER" id="PTHR48049:SF91">
    <property type="entry name" value="UDP-GLYCOSYLTRANSFERASE 79B7-RELATED"/>
    <property type="match status" value="1"/>
</dbReference>
<name>A0A6P4AMC6_ZIZJJ</name>
<comment type="similarity">
    <text evidence="1">Belongs to the UDP-glycosyltransferase family.</text>
</comment>
<dbReference type="KEGG" id="zju:107432491"/>
<dbReference type="CDD" id="cd03784">
    <property type="entry name" value="GT1_Gtf-like"/>
    <property type="match status" value="1"/>
</dbReference>
<dbReference type="InterPro" id="IPR050481">
    <property type="entry name" value="UDP-glycosyltransf_plant"/>
</dbReference>
<dbReference type="Proteomes" id="UP001652623">
    <property type="component" value="Chromosome 11"/>
</dbReference>
<keyword evidence="4" id="KW-1185">Reference proteome</keyword>
<evidence type="ECO:0000313" key="5">
    <source>
        <dbReference type="RefSeq" id="XP_015899121.2"/>
    </source>
</evidence>
<dbReference type="RefSeq" id="XP_015899121.2">
    <property type="nucleotide sequence ID" value="XM_016043635.4"/>
</dbReference>
<dbReference type="FunCoup" id="A0A6P4AMC6">
    <property type="interactions" value="177"/>
</dbReference>
<dbReference type="PANTHER" id="PTHR48049">
    <property type="entry name" value="GLYCOSYLTRANSFERASE"/>
    <property type="match status" value="1"/>
</dbReference>
<organism evidence="4 5">
    <name type="scientific">Ziziphus jujuba</name>
    <name type="common">Chinese jujube</name>
    <name type="synonym">Ziziphus sativa</name>
    <dbReference type="NCBI Taxonomy" id="326968"/>
    <lineage>
        <taxon>Eukaryota</taxon>
        <taxon>Viridiplantae</taxon>
        <taxon>Streptophyta</taxon>
        <taxon>Embryophyta</taxon>
        <taxon>Tracheophyta</taxon>
        <taxon>Spermatophyta</taxon>
        <taxon>Magnoliopsida</taxon>
        <taxon>eudicotyledons</taxon>
        <taxon>Gunneridae</taxon>
        <taxon>Pentapetalae</taxon>
        <taxon>rosids</taxon>
        <taxon>fabids</taxon>
        <taxon>Rosales</taxon>
        <taxon>Rhamnaceae</taxon>
        <taxon>Paliureae</taxon>
        <taxon>Ziziphus</taxon>
    </lineage>
</organism>
<protein>
    <submittedName>
        <fullName evidence="5">UDP-glycosyltransferase 79B9</fullName>
    </submittedName>
</protein>
<dbReference type="Gene3D" id="3.40.50.2000">
    <property type="entry name" value="Glycogen Phosphorylase B"/>
    <property type="match status" value="2"/>
</dbReference>
<dbReference type="Pfam" id="PF00201">
    <property type="entry name" value="UDPGT"/>
    <property type="match status" value="1"/>
</dbReference>
<reference evidence="5" key="1">
    <citation type="submission" date="2025-08" db="UniProtKB">
        <authorList>
            <consortium name="RefSeq"/>
        </authorList>
    </citation>
    <scope>IDENTIFICATION</scope>
    <source>
        <tissue evidence="5">Seedling</tissue>
    </source>
</reference>
<keyword evidence="3" id="KW-0808">Transferase</keyword>
<keyword evidence="2" id="KW-0328">Glycosyltransferase</keyword>
<dbReference type="GO" id="GO:0035251">
    <property type="term" value="F:UDP-glucosyltransferase activity"/>
    <property type="evidence" value="ECO:0007669"/>
    <property type="project" value="InterPro"/>
</dbReference>
<dbReference type="InterPro" id="IPR002213">
    <property type="entry name" value="UDP_glucos_trans"/>
</dbReference>
<evidence type="ECO:0000256" key="3">
    <source>
        <dbReference type="ARBA" id="ARBA00022679"/>
    </source>
</evidence>
<dbReference type="InParanoid" id="A0A6P4AMC6"/>
<dbReference type="SUPFAM" id="SSF53756">
    <property type="entry name" value="UDP-Glycosyltransferase/glycogen phosphorylase"/>
    <property type="match status" value="1"/>
</dbReference>
<evidence type="ECO:0000256" key="1">
    <source>
        <dbReference type="ARBA" id="ARBA00009995"/>
    </source>
</evidence>
<dbReference type="GeneID" id="107432491"/>
<dbReference type="AlphaFoldDB" id="A0A6P4AMC6"/>
<evidence type="ECO:0000256" key="2">
    <source>
        <dbReference type="ARBA" id="ARBA00022676"/>
    </source>
</evidence>
<gene>
    <name evidence="5" type="primary">LOC107432491</name>
</gene>
<sequence>MANIYFSTTIETVRDRIEMANFHIAMYPWYAAGHIIPYIHLANELATRGHRISFLLPKNTQTQFQHLIDLHHQNLITFHPITVPHVDGLPPGTELVSDIPLPLNHELAIAMDLTRDQVKRVLISAKPDLVFHDFAYWVPEIANELRIKSVCYHIFSATAMAYGFVPAKYVPRDRPITEEEVRVPPDGYPSSVVVPRGHEARSLFSLTRPFGEGKILFYERLTASMRNCDALAIRTCRELEGKYCDYIESQYGKPVLLTGSALPESENTVLEDRWAKWLSGFEPGSVVFCSFGSQYILEKEQFQELVLGIEQSGQPFFIALKPPVGCQTVEEGLPERFEDRVKGTGVVYGGWVQQPQMLSHPSVGCFVNHCGSGSVWESLMSDNQIVFLPRFGDQTLYSKLFAQELKVAVSVEKDENGWFPKDRLSKAIKSVMDKDSKVGIMVKNNHANLKKVLGQPGFMSGYIDRFVHNLQELVNPII</sequence>